<dbReference type="InterPro" id="IPR037626">
    <property type="entry name" value="NUP37"/>
</dbReference>
<dbReference type="Pfam" id="PF00400">
    <property type="entry name" value="WD40"/>
    <property type="match status" value="2"/>
</dbReference>
<comment type="function">
    <text evidence="18">Component of the Nup107-160 subcomplex of the nuclear pore complex (NPC). The Nup107-160 subcomplex is required for the assembly of a functional NPC. The Nup107-160 subcomplex is also required for normal kinetochore microtubule attachment, mitotic progression and chromosome segregation.</text>
</comment>
<evidence type="ECO:0000256" key="7">
    <source>
        <dbReference type="ARBA" id="ARBA00022737"/>
    </source>
</evidence>
<evidence type="ECO:0000256" key="9">
    <source>
        <dbReference type="ARBA" id="ARBA00022816"/>
    </source>
</evidence>
<evidence type="ECO:0000256" key="14">
    <source>
        <dbReference type="ARBA" id="ARBA00023132"/>
    </source>
</evidence>
<keyword evidence="6" id="KW-0132">Cell division</keyword>
<keyword evidence="12" id="KW-0653">Protein transport</keyword>
<dbReference type="GO" id="GO:0031080">
    <property type="term" value="C:nuclear pore outer ring"/>
    <property type="evidence" value="ECO:0007669"/>
    <property type="project" value="InterPro"/>
</dbReference>
<keyword evidence="9" id="KW-0509">mRNA transport</keyword>
<evidence type="ECO:0000256" key="3">
    <source>
        <dbReference type="ARBA" id="ARBA00022448"/>
    </source>
</evidence>
<keyword evidence="3" id="KW-0813">Transport</keyword>
<keyword evidence="15" id="KW-0539">Nucleus</keyword>
<evidence type="ECO:0000313" key="23">
    <source>
        <dbReference type="EMBL" id="KAK8764371.1"/>
    </source>
</evidence>
<dbReference type="GO" id="GO:0000776">
    <property type="term" value="C:kinetochore"/>
    <property type="evidence" value="ECO:0007669"/>
    <property type="project" value="UniProtKB-KW"/>
</dbReference>
<dbReference type="EMBL" id="JARKHS020028328">
    <property type="protein sequence ID" value="KAK8764371.1"/>
    <property type="molecule type" value="Genomic_DNA"/>
</dbReference>
<dbReference type="PANTHER" id="PTHR22806">
    <property type="entry name" value="NUCLEOPORIN NUP37 P37 -RELATED"/>
    <property type="match status" value="1"/>
</dbReference>
<dbReference type="InterPro" id="IPR015943">
    <property type="entry name" value="WD40/YVTN_repeat-like_dom_sf"/>
</dbReference>
<keyword evidence="14" id="KW-0906">Nuclear pore complex</keyword>
<protein>
    <recommendedName>
        <fullName evidence="20">Nucleoporin Nup37</fullName>
    </recommendedName>
    <alternativeName>
        <fullName evidence="21">Nup107-160 subcomplex subunit Nup37</fullName>
    </alternativeName>
</protein>
<dbReference type="PROSITE" id="PS50294">
    <property type="entry name" value="WD_REPEATS_REGION"/>
    <property type="match status" value="1"/>
</dbReference>
<evidence type="ECO:0000256" key="20">
    <source>
        <dbReference type="ARBA" id="ARBA00068271"/>
    </source>
</evidence>
<evidence type="ECO:0000256" key="11">
    <source>
        <dbReference type="ARBA" id="ARBA00022838"/>
    </source>
</evidence>
<keyword evidence="24" id="KW-1185">Reference proteome</keyword>
<keyword evidence="11" id="KW-0995">Kinetochore</keyword>
<dbReference type="FunFam" id="2.130.10.10:FF:000168">
    <property type="entry name" value="Nucleoporin Nup37"/>
    <property type="match status" value="1"/>
</dbReference>
<comment type="subcellular location">
    <subcellularLocation>
        <location evidence="2">Chromosome</location>
        <location evidence="2">Centromere</location>
        <location evidence="2">Kinetochore</location>
    </subcellularLocation>
    <subcellularLocation>
        <location evidence="1">Nucleus</location>
        <location evidence="1">Nuclear pore complex</location>
    </subcellularLocation>
</comment>
<evidence type="ECO:0000256" key="1">
    <source>
        <dbReference type="ARBA" id="ARBA00004567"/>
    </source>
</evidence>
<dbReference type="AlphaFoldDB" id="A0AAQ4DPI1"/>
<evidence type="ECO:0000256" key="6">
    <source>
        <dbReference type="ARBA" id="ARBA00022618"/>
    </source>
</evidence>
<organism evidence="23 24">
    <name type="scientific">Amblyomma americanum</name>
    <name type="common">Lone star tick</name>
    <dbReference type="NCBI Taxonomy" id="6943"/>
    <lineage>
        <taxon>Eukaryota</taxon>
        <taxon>Metazoa</taxon>
        <taxon>Ecdysozoa</taxon>
        <taxon>Arthropoda</taxon>
        <taxon>Chelicerata</taxon>
        <taxon>Arachnida</taxon>
        <taxon>Acari</taxon>
        <taxon>Parasitiformes</taxon>
        <taxon>Ixodida</taxon>
        <taxon>Ixodoidea</taxon>
        <taxon>Ixodidae</taxon>
        <taxon>Amblyomminae</taxon>
        <taxon>Amblyomma</taxon>
    </lineage>
</organism>
<dbReference type="GO" id="GO:0051028">
    <property type="term" value="P:mRNA transport"/>
    <property type="evidence" value="ECO:0007669"/>
    <property type="project" value="UniProtKB-KW"/>
</dbReference>
<evidence type="ECO:0000256" key="13">
    <source>
        <dbReference type="ARBA" id="ARBA00023010"/>
    </source>
</evidence>
<evidence type="ECO:0000256" key="10">
    <source>
        <dbReference type="ARBA" id="ARBA00022829"/>
    </source>
</evidence>
<reference evidence="23 24" key="1">
    <citation type="journal article" date="2023" name="Arcadia Sci">
        <title>De novo assembly of a long-read Amblyomma americanum tick genome.</title>
        <authorList>
            <person name="Chou S."/>
            <person name="Poskanzer K.E."/>
            <person name="Rollins M."/>
            <person name="Thuy-Boun P.S."/>
        </authorList>
    </citation>
    <scope>NUCLEOTIDE SEQUENCE [LARGE SCALE GENOMIC DNA]</scope>
    <source>
        <strain evidence="23">F_SG_1</strain>
        <tissue evidence="23">Salivary glands</tissue>
    </source>
</reference>
<keyword evidence="16" id="KW-0131">Cell cycle</keyword>
<comment type="caution">
    <text evidence="23">The sequence shown here is derived from an EMBL/GenBank/DDBJ whole genome shotgun (WGS) entry which is preliminary data.</text>
</comment>
<dbReference type="PANTHER" id="PTHR22806:SF0">
    <property type="entry name" value="NUCLEOPORIN NUP37"/>
    <property type="match status" value="1"/>
</dbReference>
<comment type="subunit">
    <text evidence="19">Component of the Nup107-160 subcomplex of the nuclear pore complex (NPC). The Nup107-160 subcomplex includes NUP160, NUP133, NUP107, NUP98, NUP85, NUP43, NUP37, SEH1 and SEC13.</text>
</comment>
<proteinExistence type="predicted"/>
<evidence type="ECO:0000256" key="4">
    <source>
        <dbReference type="ARBA" id="ARBA00022454"/>
    </source>
</evidence>
<evidence type="ECO:0000256" key="19">
    <source>
        <dbReference type="ARBA" id="ARBA00062724"/>
    </source>
</evidence>
<keyword evidence="8" id="KW-0498">Mitosis</keyword>
<keyword evidence="17" id="KW-0137">Centromere</keyword>
<name>A0AAQ4DPI1_AMBAM</name>
<evidence type="ECO:0000313" key="24">
    <source>
        <dbReference type="Proteomes" id="UP001321473"/>
    </source>
</evidence>
<dbReference type="InterPro" id="IPR001680">
    <property type="entry name" value="WD40_rpt"/>
</dbReference>
<evidence type="ECO:0000256" key="15">
    <source>
        <dbReference type="ARBA" id="ARBA00023242"/>
    </source>
</evidence>
<evidence type="ECO:0000256" key="12">
    <source>
        <dbReference type="ARBA" id="ARBA00022927"/>
    </source>
</evidence>
<dbReference type="Proteomes" id="UP001321473">
    <property type="component" value="Unassembled WGS sequence"/>
</dbReference>
<evidence type="ECO:0000256" key="17">
    <source>
        <dbReference type="ARBA" id="ARBA00023328"/>
    </source>
</evidence>
<accession>A0AAQ4DPI1</accession>
<dbReference type="SMART" id="SM00320">
    <property type="entry name" value="WD40"/>
    <property type="match status" value="4"/>
</dbReference>
<evidence type="ECO:0000256" key="2">
    <source>
        <dbReference type="ARBA" id="ARBA00004629"/>
    </source>
</evidence>
<keyword evidence="7" id="KW-0677">Repeat</keyword>
<keyword evidence="5 22" id="KW-0853">WD repeat</keyword>
<evidence type="ECO:0000256" key="5">
    <source>
        <dbReference type="ARBA" id="ARBA00022574"/>
    </source>
</evidence>
<keyword evidence="10" id="KW-0159">Chromosome partition</keyword>
<evidence type="ECO:0000256" key="16">
    <source>
        <dbReference type="ARBA" id="ARBA00023306"/>
    </source>
</evidence>
<dbReference type="GO" id="GO:0007059">
    <property type="term" value="P:chromosome segregation"/>
    <property type="evidence" value="ECO:0007669"/>
    <property type="project" value="UniProtKB-KW"/>
</dbReference>
<sequence>MKITAEPVENVVDLDPDRILSVQGDVRAVAFCPCKWNSSLLAVGTTSFVTVFNVKLPDEDPELKTIEASILRRFKHDAPIQCIAWSPNMSLVLQPVWMRFATASMDNEVRLFYSNLNTEDEMKSLLGHKGPVNAVAFEPQSGEILASVSDDNSCRIWSLDGQQQACIALRSPGTAVIWHPDERGKLLVAEKRGTLRLYNAMTKPPLPIMSLETGQAGLLLSADWSLSNCLLLGAVAGPHCFLWETGRSSRPLDQKPVHPSGTTNFAFSHIQEEVCATRGHPGNVVKVHNLRTAQVLVSKVVEVGCGISWHHKHPVLAYGGDRCVHLIKVTSC</sequence>
<gene>
    <name evidence="23" type="ORF">V5799_033019</name>
</gene>
<dbReference type="Gene3D" id="2.130.10.10">
    <property type="entry name" value="YVTN repeat-like/Quinoprotein amine dehydrogenase"/>
    <property type="match status" value="1"/>
</dbReference>
<evidence type="ECO:0000256" key="8">
    <source>
        <dbReference type="ARBA" id="ARBA00022776"/>
    </source>
</evidence>
<evidence type="ECO:0000256" key="21">
    <source>
        <dbReference type="ARBA" id="ARBA00076652"/>
    </source>
</evidence>
<dbReference type="InterPro" id="IPR036322">
    <property type="entry name" value="WD40_repeat_dom_sf"/>
</dbReference>
<evidence type="ECO:0000256" key="22">
    <source>
        <dbReference type="PROSITE-ProRule" id="PRU00221"/>
    </source>
</evidence>
<dbReference type="GO" id="GO:0051301">
    <property type="term" value="P:cell division"/>
    <property type="evidence" value="ECO:0007669"/>
    <property type="project" value="UniProtKB-KW"/>
</dbReference>
<feature type="repeat" description="WD" evidence="22">
    <location>
        <begin position="125"/>
        <end position="160"/>
    </location>
</feature>
<dbReference type="SUPFAM" id="SSF50978">
    <property type="entry name" value="WD40 repeat-like"/>
    <property type="match status" value="1"/>
</dbReference>
<keyword evidence="4" id="KW-0158">Chromosome</keyword>
<evidence type="ECO:0000256" key="18">
    <source>
        <dbReference type="ARBA" id="ARBA00053706"/>
    </source>
</evidence>
<dbReference type="PROSITE" id="PS50082">
    <property type="entry name" value="WD_REPEATS_2"/>
    <property type="match status" value="1"/>
</dbReference>
<keyword evidence="13" id="KW-0811">Translocation</keyword>
<dbReference type="GO" id="GO:0015031">
    <property type="term" value="P:protein transport"/>
    <property type="evidence" value="ECO:0007669"/>
    <property type="project" value="UniProtKB-KW"/>
</dbReference>